<proteinExistence type="predicted"/>
<reference evidence="1 2" key="1">
    <citation type="submission" date="2016-10" db="EMBL/GenBank/DDBJ databases">
        <authorList>
            <person name="de Groot N.N."/>
        </authorList>
    </citation>
    <scope>NUCLEOTIDE SEQUENCE [LARGE SCALE GENOMIC DNA]</scope>
    <source>
        <strain evidence="1 2">DSM 23126</strain>
    </source>
</reference>
<dbReference type="EMBL" id="FNNC01000003">
    <property type="protein sequence ID" value="SDW57869.1"/>
    <property type="molecule type" value="Genomic_DNA"/>
</dbReference>
<dbReference type="AlphaFoldDB" id="A0A1H2UQL0"/>
<dbReference type="OrthoDB" id="1798488at2"/>
<evidence type="ECO:0000313" key="2">
    <source>
        <dbReference type="Proteomes" id="UP000199488"/>
    </source>
</evidence>
<sequence>MKEVMNSINDFFEENLKPPFRITSVSEEDYGWFAEVEVIEENEYMQKYGHDQLLGVYEVKLNNNQQVGSFERVNLRPRSAHVETAERR</sequence>
<keyword evidence="2" id="KW-1185">Reference proteome</keyword>
<accession>A0A1H2UQL0</accession>
<gene>
    <name evidence="1" type="ORF">SAMN05421781_1818</name>
</gene>
<dbReference type="Pfam" id="PF05800">
    <property type="entry name" value="GvpO"/>
    <property type="match status" value="1"/>
</dbReference>
<name>A0A1H2UQL0_9BACI</name>
<evidence type="ECO:0000313" key="1">
    <source>
        <dbReference type="EMBL" id="SDW57869.1"/>
    </source>
</evidence>
<dbReference type="GO" id="GO:0031412">
    <property type="term" value="P:gas vesicle organization"/>
    <property type="evidence" value="ECO:0007669"/>
    <property type="project" value="InterPro"/>
</dbReference>
<dbReference type="Proteomes" id="UP000199488">
    <property type="component" value="Unassembled WGS sequence"/>
</dbReference>
<dbReference type="InterPro" id="IPR008634">
    <property type="entry name" value="Gas-vesicle_GvpO"/>
</dbReference>
<protein>
    <submittedName>
        <fullName evidence="1">Gas vesicle synthesis protein GvpO</fullName>
    </submittedName>
</protein>
<dbReference type="STRING" id="1122204.SAMN05421781_1818"/>
<dbReference type="RefSeq" id="WP_091614017.1">
    <property type="nucleotide sequence ID" value="NZ_FNNC01000003.1"/>
</dbReference>
<organism evidence="1 2">
    <name type="scientific">Marinococcus luteus</name>
    <dbReference type="NCBI Taxonomy" id="1122204"/>
    <lineage>
        <taxon>Bacteria</taxon>
        <taxon>Bacillati</taxon>
        <taxon>Bacillota</taxon>
        <taxon>Bacilli</taxon>
        <taxon>Bacillales</taxon>
        <taxon>Bacillaceae</taxon>
        <taxon>Marinococcus</taxon>
    </lineage>
</organism>